<evidence type="ECO:0000313" key="15">
    <source>
        <dbReference type="Proteomes" id="UP000027284"/>
    </source>
</evidence>
<dbReference type="GO" id="GO:0061798">
    <property type="term" value="F:GTP 3',8'-cyclase activity"/>
    <property type="evidence" value="ECO:0007669"/>
    <property type="project" value="UniProtKB-EC"/>
</dbReference>
<keyword evidence="4" id="KW-0949">S-adenosyl-L-methionine</keyword>
<dbReference type="SFLD" id="SFLDG01386">
    <property type="entry name" value="main_SPASM_domain-containing"/>
    <property type="match status" value="1"/>
</dbReference>
<proteinExistence type="predicted"/>
<dbReference type="PANTHER" id="PTHR22960">
    <property type="entry name" value="MOLYBDOPTERIN COFACTOR SYNTHESIS PROTEIN A"/>
    <property type="match status" value="1"/>
</dbReference>
<reference evidence="14 15" key="1">
    <citation type="submission" date="2014-04" db="EMBL/GenBank/DDBJ databases">
        <title>The Genome Sequence of Thermoanaerobaculum aquaticum MP-01, The First Cultivated Group 23 Acidobacterium.</title>
        <authorList>
            <person name="Stamps B.W."/>
            <person name="Losey N.A."/>
            <person name="Lawson P.A."/>
            <person name="Stevenson B.S."/>
        </authorList>
    </citation>
    <scope>NUCLEOTIDE SEQUENCE [LARGE SCALE GENOMIC DNA]</scope>
    <source>
        <strain evidence="14 15">MP-01</strain>
    </source>
</reference>
<dbReference type="CDD" id="cd01335">
    <property type="entry name" value="Radical_SAM"/>
    <property type="match status" value="1"/>
</dbReference>
<evidence type="ECO:0000256" key="3">
    <source>
        <dbReference type="ARBA" id="ARBA00022485"/>
    </source>
</evidence>
<dbReference type="EC" id="4.1.99.22" evidence="2"/>
<evidence type="ECO:0000256" key="11">
    <source>
        <dbReference type="ARBA" id="ARBA00023239"/>
    </source>
</evidence>
<dbReference type="GO" id="GO:0005525">
    <property type="term" value="F:GTP binding"/>
    <property type="evidence" value="ECO:0007669"/>
    <property type="project" value="UniProtKB-KW"/>
</dbReference>
<comment type="cofactor">
    <cofactor evidence="1">
        <name>[4Fe-4S] cluster</name>
        <dbReference type="ChEBI" id="CHEBI:49883"/>
    </cofactor>
</comment>
<accession>A0A062Y074</accession>
<organism evidence="14 15">
    <name type="scientific">Thermoanaerobaculum aquaticum</name>
    <dbReference type="NCBI Taxonomy" id="1312852"/>
    <lineage>
        <taxon>Bacteria</taxon>
        <taxon>Pseudomonadati</taxon>
        <taxon>Acidobacteriota</taxon>
        <taxon>Thermoanaerobaculia</taxon>
        <taxon>Thermoanaerobaculales</taxon>
        <taxon>Thermoanaerobaculaceae</taxon>
        <taxon>Thermoanaerobaculum</taxon>
    </lineage>
</organism>
<dbReference type="UniPathway" id="UPA00344"/>
<dbReference type="AlphaFoldDB" id="A0A062Y074"/>
<dbReference type="InterPro" id="IPR013785">
    <property type="entry name" value="Aldolase_TIM"/>
</dbReference>
<dbReference type="InterPro" id="IPR040064">
    <property type="entry name" value="MoaA-like"/>
</dbReference>
<dbReference type="GO" id="GO:0061799">
    <property type="term" value="F:cyclic pyranopterin monophosphate synthase activity"/>
    <property type="evidence" value="ECO:0007669"/>
    <property type="project" value="TreeGrafter"/>
</dbReference>
<gene>
    <name evidence="14" type="ORF">EG19_02845</name>
</gene>
<dbReference type="RefSeq" id="WP_038049035.1">
    <property type="nucleotide sequence ID" value="NZ_JMFG01000017.1"/>
</dbReference>
<evidence type="ECO:0000256" key="5">
    <source>
        <dbReference type="ARBA" id="ARBA00022723"/>
    </source>
</evidence>
<dbReference type="InterPro" id="IPR050105">
    <property type="entry name" value="MoCo_biosynth_MoaA/MoaC"/>
</dbReference>
<dbReference type="InterPro" id="IPR010505">
    <property type="entry name" value="MoaA_twitch"/>
</dbReference>
<comment type="caution">
    <text evidence="14">The sequence shown here is derived from an EMBL/GenBank/DDBJ whole genome shotgun (WGS) entry which is preliminary data.</text>
</comment>
<keyword evidence="3" id="KW-0004">4Fe-4S</keyword>
<evidence type="ECO:0000313" key="14">
    <source>
        <dbReference type="EMBL" id="KDA53771.1"/>
    </source>
</evidence>
<name>A0A062Y074_9BACT</name>
<keyword evidence="10" id="KW-0501">Molybdenum cofactor biosynthesis</keyword>
<dbReference type="SUPFAM" id="SSF102114">
    <property type="entry name" value="Radical SAM enzymes"/>
    <property type="match status" value="1"/>
</dbReference>
<evidence type="ECO:0000256" key="10">
    <source>
        <dbReference type="ARBA" id="ARBA00023150"/>
    </source>
</evidence>
<keyword evidence="9" id="KW-0342">GTP-binding</keyword>
<dbReference type="InterPro" id="IPR000385">
    <property type="entry name" value="MoaA_NifB_PqqE_Fe-S-bd_CS"/>
</dbReference>
<dbReference type="PROSITE" id="PS51918">
    <property type="entry name" value="RADICAL_SAM"/>
    <property type="match status" value="1"/>
</dbReference>
<dbReference type="SFLD" id="SFLDS00029">
    <property type="entry name" value="Radical_SAM"/>
    <property type="match status" value="1"/>
</dbReference>
<keyword evidence="5" id="KW-0479">Metal-binding</keyword>
<evidence type="ECO:0000256" key="7">
    <source>
        <dbReference type="ARBA" id="ARBA00023004"/>
    </source>
</evidence>
<dbReference type="OrthoDB" id="9763993at2"/>
<evidence type="ECO:0000256" key="1">
    <source>
        <dbReference type="ARBA" id="ARBA00001966"/>
    </source>
</evidence>
<keyword evidence="8" id="KW-0411">Iron-sulfur</keyword>
<dbReference type="GO" id="GO:0051539">
    <property type="term" value="F:4 iron, 4 sulfur cluster binding"/>
    <property type="evidence" value="ECO:0007669"/>
    <property type="project" value="UniProtKB-KW"/>
</dbReference>
<dbReference type="GO" id="GO:0006777">
    <property type="term" value="P:Mo-molybdopterin cofactor biosynthetic process"/>
    <property type="evidence" value="ECO:0007669"/>
    <property type="project" value="UniProtKB-KW"/>
</dbReference>
<protein>
    <recommendedName>
        <fullName evidence="2">GTP 3',8-cyclase</fullName>
        <ecNumber evidence="2">4.1.99.22</ecNumber>
    </recommendedName>
</protein>
<sequence>MTAQPPPSLKPQTLRLSLTDRCNLRCRYCMPAKGVAFIPHSQLPSLEELAQAVAFLVQHLRVNRVKLTGGEPLVRKGVVGLVAMLAGLSGIEEVSMTTNGTRLSALAAELKAAGLARVNVSLDTLNPERFRELTRGGDVTEVLAGIAAAQREGLSPVKLNAVLRASTFREDVPELLAYACAQKLELRFIELMRTGTEAAWAEREYVSAQKVQAFLAQQGELIPLVGQANGPARRTLFRFSGGEVLLGWITPVSHSFCDACNRLRLDAQGRLRRCLMDPYTVPLVALLRQGEKKALAELWPYLADKKPPAAMQSQLPMSAVGG</sequence>
<dbReference type="EMBL" id="JMFG01000017">
    <property type="protein sequence ID" value="KDA53771.1"/>
    <property type="molecule type" value="Genomic_DNA"/>
</dbReference>
<dbReference type="InterPro" id="IPR013483">
    <property type="entry name" value="MoaA"/>
</dbReference>
<dbReference type="SFLD" id="SFLDG01067">
    <property type="entry name" value="SPASM/twitch_domain_containing"/>
    <property type="match status" value="1"/>
</dbReference>
<evidence type="ECO:0000256" key="12">
    <source>
        <dbReference type="ARBA" id="ARBA00048697"/>
    </source>
</evidence>
<feature type="domain" description="Radical SAM core" evidence="13">
    <location>
        <begin position="8"/>
        <end position="232"/>
    </location>
</feature>
<keyword evidence="15" id="KW-1185">Reference proteome</keyword>
<comment type="catalytic activity">
    <reaction evidence="12">
        <text>GTP + AH2 + S-adenosyl-L-methionine = (8S)-3',8-cyclo-7,8-dihydroguanosine 5'-triphosphate + 5'-deoxyadenosine + L-methionine + A + H(+)</text>
        <dbReference type="Rhea" id="RHEA:49576"/>
        <dbReference type="ChEBI" id="CHEBI:13193"/>
        <dbReference type="ChEBI" id="CHEBI:15378"/>
        <dbReference type="ChEBI" id="CHEBI:17319"/>
        <dbReference type="ChEBI" id="CHEBI:17499"/>
        <dbReference type="ChEBI" id="CHEBI:37565"/>
        <dbReference type="ChEBI" id="CHEBI:57844"/>
        <dbReference type="ChEBI" id="CHEBI:59789"/>
        <dbReference type="ChEBI" id="CHEBI:131766"/>
        <dbReference type="EC" id="4.1.99.22"/>
    </reaction>
</comment>
<dbReference type="Pfam" id="PF04055">
    <property type="entry name" value="Radical_SAM"/>
    <property type="match status" value="1"/>
</dbReference>
<keyword evidence="7" id="KW-0408">Iron</keyword>
<evidence type="ECO:0000256" key="6">
    <source>
        <dbReference type="ARBA" id="ARBA00022741"/>
    </source>
</evidence>
<evidence type="ECO:0000256" key="4">
    <source>
        <dbReference type="ARBA" id="ARBA00022691"/>
    </source>
</evidence>
<dbReference type="InterPro" id="IPR006638">
    <property type="entry name" value="Elp3/MiaA/NifB-like_rSAM"/>
</dbReference>
<dbReference type="Pfam" id="PF06463">
    <property type="entry name" value="Mob_synth_C"/>
    <property type="match status" value="1"/>
</dbReference>
<evidence type="ECO:0000256" key="8">
    <source>
        <dbReference type="ARBA" id="ARBA00023014"/>
    </source>
</evidence>
<dbReference type="SMART" id="SM00729">
    <property type="entry name" value="Elp3"/>
    <property type="match status" value="1"/>
</dbReference>
<dbReference type="Gene3D" id="3.20.20.70">
    <property type="entry name" value="Aldolase class I"/>
    <property type="match status" value="1"/>
</dbReference>
<dbReference type="PROSITE" id="PS01305">
    <property type="entry name" value="MOAA_NIFB_PQQE"/>
    <property type="match status" value="1"/>
</dbReference>
<dbReference type="STRING" id="1312852.EG19_02845"/>
<dbReference type="SFLD" id="SFLDG01383">
    <property type="entry name" value="cyclic_pyranopterin_phosphate"/>
    <property type="match status" value="1"/>
</dbReference>
<dbReference type="PANTHER" id="PTHR22960:SF0">
    <property type="entry name" value="MOLYBDENUM COFACTOR BIOSYNTHESIS PROTEIN 1"/>
    <property type="match status" value="1"/>
</dbReference>
<evidence type="ECO:0000256" key="2">
    <source>
        <dbReference type="ARBA" id="ARBA00012167"/>
    </source>
</evidence>
<dbReference type="InterPro" id="IPR058240">
    <property type="entry name" value="rSAM_sf"/>
</dbReference>
<keyword evidence="11" id="KW-0456">Lyase</keyword>
<dbReference type="NCBIfam" id="TIGR02666">
    <property type="entry name" value="moaA"/>
    <property type="match status" value="1"/>
</dbReference>
<evidence type="ECO:0000259" key="13">
    <source>
        <dbReference type="PROSITE" id="PS51918"/>
    </source>
</evidence>
<evidence type="ECO:0000256" key="9">
    <source>
        <dbReference type="ARBA" id="ARBA00023134"/>
    </source>
</evidence>
<dbReference type="InterPro" id="IPR007197">
    <property type="entry name" value="rSAM"/>
</dbReference>
<keyword evidence="6" id="KW-0547">Nucleotide-binding</keyword>
<dbReference type="GO" id="GO:0046872">
    <property type="term" value="F:metal ion binding"/>
    <property type="evidence" value="ECO:0007669"/>
    <property type="project" value="UniProtKB-KW"/>
</dbReference>
<dbReference type="Proteomes" id="UP000027284">
    <property type="component" value="Unassembled WGS sequence"/>
</dbReference>